<feature type="region of interest" description="Disordered" evidence="1">
    <location>
        <begin position="58"/>
        <end position="91"/>
    </location>
</feature>
<sequence>MSSENPHSNPPNNFVFVNSTVSRFEMINDSSQTNASLNNVQDVQFIMSRTVSRVSYNLNTNNSYERRQDSDTASRESHDNVSEKEQPSKTNQAANALQYNAQTYSKVLRLYQALSDTFYSKSQGFKDRNINYLNIEARPYHYHDTSGTEPLRLEEMFNNMDPLFSNWVTQSYDKFEIYYEKLLLNGFALMASFLDVTDRGTLLHKPYIKACLRIYPSNTNKKTERYKSHLAASNEKTDPTEIENKICKGLVHEIESYSSSSKTHTLDDTDSKQFWNVSTKTLILPIVFQRIKTVSALMVMKTHLRDITPARERWGCDNDIPTDEDTGLDEVVEEGDLKTLIKEGVLDDVVEYDDLDEVDKEGDFDTLVEVDDLMVYDQEKRTILSGFYLSCNP</sequence>
<feature type="compositionally biased region" description="Basic and acidic residues" evidence="1">
    <location>
        <begin position="64"/>
        <end position="87"/>
    </location>
</feature>
<evidence type="ECO:0000313" key="2">
    <source>
        <dbReference type="EMBL" id="ODV87857.1"/>
    </source>
</evidence>
<accession>A0A1E4T7W6</accession>
<organism evidence="2 3">
    <name type="scientific">[Candida] arabinofermentans NRRL YB-2248</name>
    <dbReference type="NCBI Taxonomy" id="983967"/>
    <lineage>
        <taxon>Eukaryota</taxon>
        <taxon>Fungi</taxon>
        <taxon>Dikarya</taxon>
        <taxon>Ascomycota</taxon>
        <taxon>Saccharomycotina</taxon>
        <taxon>Pichiomycetes</taxon>
        <taxon>Pichiales</taxon>
        <taxon>Pichiaceae</taxon>
        <taxon>Ogataea</taxon>
        <taxon>Ogataea/Candida clade</taxon>
    </lineage>
</organism>
<keyword evidence="3" id="KW-1185">Reference proteome</keyword>
<dbReference type="EMBL" id="KV453847">
    <property type="protein sequence ID" value="ODV87857.1"/>
    <property type="molecule type" value="Genomic_DNA"/>
</dbReference>
<protein>
    <submittedName>
        <fullName evidence="2">Uncharacterized protein</fullName>
    </submittedName>
</protein>
<proteinExistence type="predicted"/>
<dbReference type="Proteomes" id="UP000094801">
    <property type="component" value="Unassembled WGS sequence"/>
</dbReference>
<reference evidence="3" key="1">
    <citation type="submission" date="2016-04" db="EMBL/GenBank/DDBJ databases">
        <title>Comparative genomics of biotechnologically important yeasts.</title>
        <authorList>
            <consortium name="DOE Joint Genome Institute"/>
            <person name="Riley R."/>
            <person name="Haridas S."/>
            <person name="Wolfe K.H."/>
            <person name="Lopes M.R."/>
            <person name="Hittinger C.T."/>
            <person name="Goker M."/>
            <person name="Salamov A."/>
            <person name="Wisecaver J."/>
            <person name="Long T.M."/>
            <person name="Aerts A.L."/>
            <person name="Barry K."/>
            <person name="Choi C."/>
            <person name="Clum A."/>
            <person name="Coughlan A.Y."/>
            <person name="Deshpande S."/>
            <person name="Douglass A.P."/>
            <person name="Hanson S.J."/>
            <person name="Klenk H.-P."/>
            <person name="Labutti K."/>
            <person name="Lapidus A."/>
            <person name="Lindquist E."/>
            <person name="Lipzen A."/>
            <person name="Meier-Kolthoff J.P."/>
            <person name="Ohm R.A."/>
            <person name="Otillar R.P."/>
            <person name="Pangilinan J."/>
            <person name="Peng Y."/>
            <person name="Rokas A."/>
            <person name="Rosa C.A."/>
            <person name="Scheuner C."/>
            <person name="Sibirny A.A."/>
            <person name="Slot J.C."/>
            <person name="Stielow J.B."/>
            <person name="Sun H."/>
            <person name="Kurtzman C.P."/>
            <person name="Blackwell M."/>
            <person name="Grigoriev I.V."/>
            <person name="Jeffries T.W."/>
        </authorList>
    </citation>
    <scope>NUCLEOTIDE SEQUENCE [LARGE SCALE GENOMIC DNA]</scope>
    <source>
        <strain evidence="3">NRRL YB-2248</strain>
    </source>
</reference>
<dbReference type="AlphaFoldDB" id="A0A1E4T7W6"/>
<gene>
    <name evidence="2" type="ORF">CANARDRAFT_20586</name>
</gene>
<name>A0A1E4T7W6_9ASCO</name>
<evidence type="ECO:0000313" key="3">
    <source>
        <dbReference type="Proteomes" id="UP000094801"/>
    </source>
</evidence>
<evidence type="ECO:0000256" key="1">
    <source>
        <dbReference type="SAM" id="MobiDB-lite"/>
    </source>
</evidence>